<gene>
    <name evidence="3" type="ORF">NG900_11720</name>
</gene>
<evidence type="ECO:0000256" key="2">
    <source>
        <dbReference type="SAM" id="SignalP"/>
    </source>
</evidence>
<name>A0ABT1AKE6_9RALS</name>
<feature type="region of interest" description="Disordered" evidence="1">
    <location>
        <begin position="21"/>
        <end position="97"/>
    </location>
</feature>
<reference evidence="3" key="1">
    <citation type="submission" date="2022-06" db="EMBL/GenBank/DDBJ databases">
        <authorList>
            <person name="Lu C.-H."/>
        </authorList>
    </citation>
    <scope>NUCLEOTIDE SEQUENCE</scope>
    <source>
        <strain evidence="3">21MJYT02-11</strain>
    </source>
</reference>
<evidence type="ECO:0000313" key="3">
    <source>
        <dbReference type="EMBL" id="MCO5398858.1"/>
    </source>
</evidence>
<reference evidence="3" key="2">
    <citation type="journal article" date="2023" name="Front. Microbiol.">
        <title>Ralstonia chuxiongensis sp. nov., Ralstonia mojiangensis sp. nov., and Ralstonia soli sp. nov., isolated from tobacco fields, are three novel species in the family Burkholderiaceae.</title>
        <authorList>
            <person name="Lu C.H."/>
            <person name="Zhang Y.Y."/>
            <person name="Jiang N."/>
            <person name="Chen W."/>
            <person name="Shao X."/>
            <person name="Zhao Z.M."/>
            <person name="Lu W.L."/>
            <person name="Hu X."/>
            <person name="Xi Y.X."/>
            <person name="Zou S.Y."/>
            <person name="Wei Q.J."/>
            <person name="Lin Z.L."/>
            <person name="Gong L."/>
            <person name="Gai X.T."/>
            <person name="Zhang L.Q."/>
            <person name="Li J.Y."/>
            <person name="Jin Y."/>
            <person name="Xia Z.Y."/>
        </authorList>
    </citation>
    <scope>NUCLEOTIDE SEQUENCE</scope>
    <source>
        <strain evidence="3">21MJYT02-11</strain>
    </source>
</reference>
<dbReference type="RefSeq" id="WP_252680344.1">
    <property type="nucleotide sequence ID" value="NZ_JAMXHT010000004.1"/>
</dbReference>
<accession>A0ABT1AKE6</accession>
<proteinExistence type="predicted"/>
<comment type="caution">
    <text evidence="3">The sequence shown here is derived from an EMBL/GenBank/DDBJ whole genome shotgun (WGS) entry which is preliminary data.</text>
</comment>
<evidence type="ECO:0000313" key="4">
    <source>
        <dbReference type="Proteomes" id="UP001162811"/>
    </source>
</evidence>
<feature type="compositionally biased region" description="Basic and acidic residues" evidence="1">
    <location>
        <begin position="50"/>
        <end position="97"/>
    </location>
</feature>
<feature type="chain" id="PRO_5046506149" evidence="2">
    <location>
        <begin position="23"/>
        <end position="97"/>
    </location>
</feature>
<evidence type="ECO:0000256" key="1">
    <source>
        <dbReference type="SAM" id="MobiDB-lite"/>
    </source>
</evidence>
<dbReference type="EMBL" id="JAMXHT010000004">
    <property type="protein sequence ID" value="MCO5398858.1"/>
    <property type="molecule type" value="Genomic_DNA"/>
</dbReference>
<keyword evidence="4" id="KW-1185">Reference proteome</keyword>
<organism evidence="3 4">
    <name type="scientific">Ralstonia soli</name>
    <dbReference type="NCBI Taxonomy" id="2953896"/>
    <lineage>
        <taxon>Bacteria</taxon>
        <taxon>Pseudomonadati</taxon>
        <taxon>Pseudomonadota</taxon>
        <taxon>Betaproteobacteria</taxon>
        <taxon>Burkholderiales</taxon>
        <taxon>Burkholderiaceae</taxon>
        <taxon>Ralstonia</taxon>
    </lineage>
</organism>
<dbReference type="Proteomes" id="UP001162811">
    <property type="component" value="Unassembled WGS sequence"/>
</dbReference>
<protein>
    <submittedName>
        <fullName evidence="3">Uncharacterized protein</fullName>
    </submittedName>
</protein>
<feature type="signal peptide" evidence="2">
    <location>
        <begin position="1"/>
        <end position="22"/>
    </location>
</feature>
<keyword evidence="2" id="KW-0732">Signal</keyword>
<sequence length="97" mass="10334">MRRTLVMTLLFAAVTAAASAYAESQPGAAQNSVAERADKIDPYTDGAAQAKRDPYTEGARRGKFDPYTEGAKGKRDAYTDGGSQDKGKARTADDQSK</sequence>